<reference evidence="1" key="1">
    <citation type="submission" date="2021-03" db="EMBL/GenBank/DDBJ databases">
        <authorList>
            <consortium name="DOE Joint Genome Institute"/>
            <person name="Ahrendt S."/>
            <person name="Looney B.P."/>
            <person name="Miyauchi S."/>
            <person name="Morin E."/>
            <person name="Drula E."/>
            <person name="Courty P.E."/>
            <person name="Chicoki N."/>
            <person name="Fauchery L."/>
            <person name="Kohler A."/>
            <person name="Kuo A."/>
            <person name="Labutti K."/>
            <person name="Pangilinan J."/>
            <person name="Lipzen A."/>
            <person name="Riley R."/>
            <person name="Andreopoulos W."/>
            <person name="He G."/>
            <person name="Johnson J."/>
            <person name="Barry K.W."/>
            <person name="Grigoriev I.V."/>
            <person name="Nagy L."/>
            <person name="Hibbett D."/>
            <person name="Henrissat B."/>
            <person name="Matheny P.B."/>
            <person name="Labbe J."/>
            <person name="Martin F."/>
        </authorList>
    </citation>
    <scope>NUCLEOTIDE SEQUENCE</scope>
    <source>
        <strain evidence="1">HHB10654</strain>
    </source>
</reference>
<organism evidence="1 2">
    <name type="scientific">Artomyces pyxidatus</name>
    <dbReference type="NCBI Taxonomy" id="48021"/>
    <lineage>
        <taxon>Eukaryota</taxon>
        <taxon>Fungi</taxon>
        <taxon>Dikarya</taxon>
        <taxon>Basidiomycota</taxon>
        <taxon>Agaricomycotina</taxon>
        <taxon>Agaricomycetes</taxon>
        <taxon>Russulales</taxon>
        <taxon>Auriscalpiaceae</taxon>
        <taxon>Artomyces</taxon>
    </lineage>
</organism>
<sequence>MADRARRQLPSKTDKFAALKKARAGGKREIEFKEDDALYDEFSEDQYRGIVKGRLQRDDFVVDDGVGGYMDDGMDDWGGGGEDSEAERDEEEQHRATAKSKKSKEKAKAKSKPKAPPPPVAPSMKAYRPAVSAEQEDDFMSSLLGDMDHVAPIPKSASRSLKRKPVYDLDEDDISATRDRFSSYRGRNATSGMYADASSDGIPSDGFDVGNDPSSDDGYVMSPKKKVRTEAKGIIPATEKLGQMDVAGSSAMDDDDEYDKSFDDIDVMDVDDSVFVAKTEPTVDVLPKYGLANGGAVKKEEDHPSWLSVYDSLTIAPDEAFGTLNSSAAAASSANASTISALESDGSFRFFWLDYLEHEGVLYFIGKTFDKASGSYVSCCVTVSNLQRNLFVLPRERQLADGDFETDVVPGMQDVYSDFDAVRKKAGIKSWKAKFVKRKYAFEEPNVPKEETQWLKVVYGFDEPQIPSNVSSPNFSRVFGTNTSAFELLVLKRKIMGPCWLQVKKPQVEYKGMSWCKLEVTVTDPKDINPFAETDSNAPKDFPPLTIASLSIRTIVNHQENIREIVCASARIWTNTQIDDPTPPESQPCTVHTFVRPLERFPQNFEVVARSNPKGVITPVKNERMLLNSLLVTLHKADPDVIVGHDFLGVSLDILLHRMRELKAEHWSRLGRFRRSKWPGIGRQGTNLKFLNGRMLCDLASDGAKSMISSTTWSLTEMCGTHLKSVRQDIDPEDTASYFDGSVSLPDRLITFARHCELDAHYQMAIASKVQILPLTRQLTNLAGNSWNKTLNGGRAERNEYILLHEFHRLKYICPDKHWGKKAPPVKVEHEDDAEGEGGGGGRTAKGKKRDKYKGGLVFEPKRGLWDKFILVMDFNSLYPSIIQEYNIDFTTVDRSENEIDEDKIPEPPASEIPQGVLPRLIATLVSRRRQVKSLMKDRTLPHAKLLQYDIKQQALKLTANSMYGCLGFEYSRFYARPLAALTTFKGREILTHTRELAESLQLDVVYGDTDSVFVNSNVTELSEALKISAEFKKAVNDRYKLLEIDLDGVFQRLLLLQKKKYAAIKVEDASRTSTEIKGLDMKRREYCALSKTVSQYVLDQILSGEATEVVVERIHDYLTTIGEEVREGKIKLDEFIIFKRLGKDPESYPDAKSQPHVQVALKMKARNATVRAGDVIPYIFCVGETDEASKTAQAERARHPDELRRAGAADMKIDYDYYLIHQILPPIERLCDPIEGTDRARLAECLGLDPGRYRTSTAAEAEERYFGTLDSRLPETERFKDADPFVVRCRECEAHVTFSPIGDRDVGFYLLIQFILTVPLTRIMPQICLLKSSGAVCPGCEKPLGTASLQVQLECQIREHISRYYEGWTVCDDPTCGNRSRMMGVYGRRCLKDWCRGKVAFEYSDAQLYTQLRYYAHLFDAEKAGKAAAGDKSRQEAILALLGTQGEFLERMSQTVEKYLDRNGRRWVDMGSLFAFMKL</sequence>
<keyword evidence="2" id="KW-1185">Reference proteome</keyword>
<comment type="caution">
    <text evidence="1">The sequence shown here is derived from an EMBL/GenBank/DDBJ whole genome shotgun (WGS) entry which is preliminary data.</text>
</comment>
<dbReference type="Proteomes" id="UP000814140">
    <property type="component" value="Unassembled WGS sequence"/>
</dbReference>
<accession>A0ACB8SWX9</accession>
<evidence type="ECO:0000313" key="1">
    <source>
        <dbReference type="EMBL" id="KAI0060640.1"/>
    </source>
</evidence>
<gene>
    <name evidence="1" type="ORF">BV25DRAFT_1992710</name>
</gene>
<reference evidence="1" key="2">
    <citation type="journal article" date="2022" name="New Phytol.">
        <title>Evolutionary transition to the ectomycorrhizal habit in the genomes of a hyperdiverse lineage of mushroom-forming fungi.</title>
        <authorList>
            <person name="Looney B."/>
            <person name="Miyauchi S."/>
            <person name="Morin E."/>
            <person name="Drula E."/>
            <person name="Courty P.E."/>
            <person name="Kohler A."/>
            <person name="Kuo A."/>
            <person name="LaButti K."/>
            <person name="Pangilinan J."/>
            <person name="Lipzen A."/>
            <person name="Riley R."/>
            <person name="Andreopoulos W."/>
            <person name="He G."/>
            <person name="Johnson J."/>
            <person name="Nolan M."/>
            <person name="Tritt A."/>
            <person name="Barry K.W."/>
            <person name="Grigoriev I.V."/>
            <person name="Nagy L.G."/>
            <person name="Hibbett D."/>
            <person name="Henrissat B."/>
            <person name="Matheny P.B."/>
            <person name="Labbe J."/>
            <person name="Martin F.M."/>
        </authorList>
    </citation>
    <scope>NUCLEOTIDE SEQUENCE</scope>
    <source>
        <strain evidence="1">HHB10654</strain>
    </source>
</reference>
<proteinExistence type="predicted"/>
<protein>
    <submittedName>
        <fullName evidence="1">Uncharacterized protein</fullName>
    </submittedName>
</protein>
<dbReference type="EMBL" id="MU277217">
    <property type="protein sequence ID" value="KAI0060640.1"/>
    <property type="molecule type" value="Genomic_DNA"/>
</dbReference>
<name>A0ACB8SWX9_9AGAM</name>
<evidence type="ECO:0000313" key="2">
    <source>
        <dbReference type="Proteomes" id="UP000814140"/>
    </source>
</evidence>